<dbReference type="Pfam" id="PF01764">
    <property type="entry name" value="Lipase_3"/>
    <property type="match status" value="1"/>
</dbReference>
<proteinExistence type="predicted"/>
<reference evidence="4" key="2">
    <citation type="submission" date="2021-10" db="EMBL/GenBank/DDBJ databases">
        <title>Phylogenomics reveals ancestral predisposition of the termite-cultivated fungus Termitomyces towards a domesticated lifestyle.</title>
        <authorList>
            <person name="Auxier B."/>
            <person name="Grum-Grzhimaylo A."/>
            <person name="Cardenas M.E."/>
            <person name="Lodge J.D."/>
            <person name="Laessoe T."/>
            <person name="Pedersen O."/>
            <person name="Smith M.E."/>
            <person name="Kuyper T.W."/>
            <person name="Franco-Molano E.A."/>
            <person name="Baroni T.J."/>
            <person name="Aanen D.K."/>
        </authorList>
    </citation>
    <scope>NUCLEOTIDE SEQUENCE</scope>
    <source>
        <strain evidence="4">AP01</strain>
        <tissue evidence="4">Mycelium</tissue>
    </source>
</reference>
<dbReference type="PANTHER" id="PTHR46640">
    <property type="entry name" value="TRIACYLGLYCEROL LIPASE, PUTATIVE (AFU_ORTHOLOGUE AFUA_6G06510)-RELATED"/>
    <property type="match status" value="1"/>
</dbReference>
<dbReference type="SUPFAM" id="SSF53474">
    <property type="entry name" value="alpha/beta-Hydrolases"/>
    <property type="match status" value="1"/>
</dbReference>
<dbReference type="InterPro" id="IPR002921">
    <property type="entry name" value="Fungal_lipase-type"/>
</dbReference>
<dbReference type="Proteomes" id="UP000775547">
    <property type="component" value="Unassembled WGS sequence"/>
</dbReference>
<evidence type="ECO:0000256" key="2">
    <source>
        <dbReference type="SAM" id="SignalP"/>
    </source>
</evidence>
<keyword evidence="1" id="KW-0378">Hydrolase</keyword>
<name>A0A9P7K8U7_9AGAR</name>
<dbReference type="EMBL" id="JABCKV010000296">
    <property type="protein sequence ID" value="KAG5641518.1"/>
    <property type="molecule type" value="Genomic_DNA"/>
</dbReference>
<feature type="chain" id="PRO_5040311227" description="Fungal lipase-type domain-containing protein" evidence="2">
    <location>
        <begin position="22"/>
        <end position="227"/>
    </location>
</feature>
<dbReference type="PANTHER" id="PTHR46640:SF3">
    <property type="entry name" value="LIPASE LIH1-RELATED"/>
    <property type="match status" value="1"/>
</dbReference>
<feature type="signal peptide" evidence="2">
    <location>
        <begin position="1"/>
        <end position="21"/>
    </location>
</feature>
<dbReference type="Gene3D" id="3.40.50.1820">
    <property type="entry name" value="alpha/beta hydrolase"/>
    <property type="match status" value="2"/>
</dbReference>
<dbReference type="InterPro" id="IPR051299">
    <property type="entry name" value="AB_hydrolase_lip/est"/>
</dbReference>
<feature type="domain" description="Fungal lipase-type" evidence="3">
    <location>
        <begin position="92"/>
        <end position="222"/>
    </location>
</feature>
<sequence>MRIFNAFLLLVAATGVTSSKANDTVSPSKEASASAISQELYDSLAFYFKYAANAYAISCPNPLGNHLVLKFNHLLSDTQGYIARDDTRKEIVVAFRGSTSPKDFLTDASILLVPFLSRGVNAPGKSFSLHHLQMRFRTEYLQRTFESIPDFCAGMFPWMFKRLLLSHPHTIFTSWNSLATKIISTVEFELTAHPGYTIVTSGHSLGGALSSVAGIALRENFPKVYVP</sequence>
<dbReference type="CDD" id="cd00519">
    <property type="entry name" value="Lipase_3"/>
    <property type="match status" value="1"/>
</dbReference>
<dbReference type="GO" id="GO:0016787">
    <property type="term" value="F:hydrolase activity"/>
    <property type="evidence" value="ECO:0007669"/>
    <property type="project" value="UniProtKB-KW"/>
</dbReference>
<comment type="caution">
    <text evidence="4">The sequence shown here is derived from an EMBL/GenBank/DDBJ whole genome shotgun (WGS) entry which is preliminary data.</text>
</comment>
<dbReference type="OrthoDB" id="438440at2759"/>
<dbReference type="InterPro" id="IPR029058">
    <property type="entry name" value="AB_hydrolase_fold"/>
</dbReference>
<evidence type="ECO:0000313" key="4">
    <source>
        <dbReference type="EMBL" id="KAG5641518.1"/>
    </source>
</evidence>
<accession>A0A9P7K8U7</accession>
<organism evidence="4 5">
    <name type="scientific">Asterophora parasitica</name>
    <dbReference type="NCBI Taxonomy" id="117018"/>
    <lineage>
        <taxon>Eukaryota</taxon>
        <taxon>Fungi</taxon>
        <taxon>Dikarya</taxon>
        <taxon>Basidiomycota</taxon>
        <taxon>Agaricomycotina</taxon>
        <taxon>Agaricomycetes</taxon>
        <taxon>Agaricomycetidae</taxon>
        <taxon>Agaricales</taxon>
        <taxon>Tricholomatineae</taxon>
        <taxon>Lyophyllaceae</taxon>
        <taxon>Asterophora</taxon>
    </lineage>
</organism>
<evidence type="ECO:0000313" key="5">
    <source>
        <dbReference type="Proteomes" id="UP000775547"/>
    </source>
</evidence>
<evidence type="ECO:0000256" key="1">
    <source>
        <dbReference type="ARBA" id="ARBA00022801"/>
    </source>
</evidence>
<dbReference type="GO" id="GO:0006629">
    <property type="term" value="P:lipid metabolic process"/>
    <property type="evidence" value="ECO:0007669"/>
    <property type="project" value="InterPro"/>
</dbReference>
<evidence type="ECO:0000259" key="3">
    <source>
        <dbReference type="Pfam" id="PF01764"/>
    </source>
</evidence>
<gene>
    <name evidence="4" type="ORF">DXG03_004823</name>
</gene>
<protein>
    <recommendedName>
        <fullName evidence="3">Fungal lipase-type domain-containing protein</fullName>
    </recommendedName>
</protein>
<keyword evidence="2" id="KW-0732">Signal</keyword>
<reference evidence="4" key="1">
    <citation type="submission" date="2020-07" db="EMBL/GenBank/DDBJ databases">
        <authorList>
            <person name="Nieuwenhuis M."/>
            <person name="Van De Peppel L.J.J."/>
        </authorList>
    </citation>
    <scope>NUCLEOTIDE SEQUENCE</scope>
    <source>
        <strain evidence="4">AP01</strain>
        <tissue evidence="4">Mycelium</tissue>
    </source>
</reference>
<dbReference type="AlphaFoldDB" id="A0A9P7K8U7"/>
<keyword evidence="5" id="KW-1185">Reference proteome</keyword>